<dbReference type="GO" id="GO:0008270">
    <property type="term" value="F:zinc ion binding"/>
    <property type="evidence" value="ECO:0007669"/>
    <property type="project" value="UniProtKB-KW"/>
</dbReference>
<dbReference type="GO" id="GO:0061630">
    <property type="term" value="F:ubiquitin protein ligase activity"/>
    <property type="evidence" value="ECO:0007669"/>
    <property type="project" value="UniProtKB-EC"/>
</dbReference>
<dbReference type="InterPro" id="IPR044066">
    <property type="entry name" value="TRIAD_supradom"/>
</dbReference>
<evidence type="ECO:0000256" key="8">
    <source>
        <dbReference type="ARBA" id="ARBA00022833"/>
    </source>
</evidence>
<evidence type="ECO:0000256" key="2">
    <source>
        <dbReference type="ARBA" id="ARBA00012251"/>
    </source>
</evidence>
<dbReference type="AlphaFoldDB" id="A0A9P5TQQ8"/>
<name>A0A9P5TQQ8_GYMJU</name>
<dbReference type="SMART" id="SM00647">
    <property type="entry name" value="IBR"/>
    <property type="match status" value="2"/>
</dbReference>
<keyword evidence="8" id="KW-0862">Zinc</keyword>
<evidence type="ECO:0000259" key="9">
    <source>
        <dbReference type="PROSITE" id="PS51873"/>
    </source>
</evidence>
<organism evidence="10 11">
    <name type="scientific">Gymnopilus junonius</name>
    <name type="common">Spectacular rustgill mushroom</name>
    <name type="synonym">Gymnopilus spectabilis subsp. junonius</name>
    <dbReference type="NCBI Taxonomy" id="109634"/>
    <lineage>
        <taxon>Eukaryota</taxon>
        <taxon>Fungi</taxon>
        <taxon>Dikarya</taxon>
        <taxon>Basidiomycota</taxon>
        <taxon>Agaricomycotina</taxon>
        <taxon>Agaricomycetes</taxon>
        <taxon>Agaricomycetidae</taxon>
        <taxon>Agaricales</taxon>
        <taxon>Agaricineae</taxon>
        <taxon>Hymenogastraceae</taxon>
        <taxon>Gymnopilus</taxon>
    </lineage>
</organism>
<feature type="domain" description="RING-type" evidence="9">
    <location>
        <begin position="1"/>
        <end position="207"/>
    </location>
</feature>
<dbReference type="EMBL" id="JADNYJ010000027">
    <property type="protein sequence ID" value="KAF8904088.1"/>
    <property type="molecule type" value="Genomic_DNA"/>
</dbReference>
<dbReference type="EC" id="2.3.2.31" evidence="2"/>
<sequence length="211" mass="24240">MSNCTQPNCENRRVSDSPTLECGHTVDLCSEHISKLIVQTAVERDSSYFECPIPSCGRRITRKETEDWVNQNDDEYIDRCMMNAAISDPLFSTCIRVNCPGAQYHIGGTEAPIVECRLCKEPYCFTHRVSWKENENHDCKTYGTYEGAQMGSDLKPCPKCRLHMTRISGCMHMTCTNCRYEFCWHCLGVWDRNGSHGTNWWSCPFPEKVNI</sequence>
<comment type="catalytic activity">
    <reaction evidence="1">
        <text>[E2 ubiquitin-conjugating enzyme]-S-ubiquitinyl-L-cysteine + [acceptor protein]-L-lysine = [E2 ubiquitin-conjugating enzyme]-L-cysteine + [acceptor protein]-N(6)-ubiquitinyl-L-lysine.</text>
        <dbReference type="EC" id="2.3.2.31"/>
    </reaction>
</comment>
<dbReference type="OrthoDB" id="3032522at2759"/>
<dbReference type="Proteomes" id="UP000724874">
    <property type="component" value="Unassembled WGS sequence"/>
</dbReference>
<evidence type="ECO:0000256" key="4">
    <source>
        <dbReference type="ARBA" id="ARBA00022723"/>
    </source>
</evidence>
<dbReference type="SUPFAM" id="SSF57850">
    <property type="entry name" value="RING/U-box"/>
    <property type="match status" value="1"/>
</dbReference>
<dbReference type="PANTHER" id="PTHR11685">
    <property type="entry name" value="RBR FAMILY RING FINGER AND IBR DOMAIN-CONTAINING"/>
    <property type="match status" value="1"/>
</dbReference>
<evidence type="ECO:0000313" key="11">
    <source>
        <dbReference type="Proteomes" id="UP000724874"/>
    </source>
</evidence>
<evidence type="ECO:0000256" key="5">
    <source>
        <dbReference type="ARBA" id="ARBA00022737"/>
    </source>
</evidence>
<dbReference type="InterPro" id="IPR031127">
    <property type="entry name" value="E3_UB_ligase_RBR"/>
</dbReference>
<dbReference type="GO" id="GO:0016567">
    <property type="term" value="P:protein ubiquitination"/>
    <property type="evidence" value="ECO:0007669"/>
    <property type="project" value="InterPro"/>
</dbReference>
<dbReference type="PROSITE" id="PS51873">
    <property type="entry name" value="TRIAD"/>
    <property type="match status" value="1"/>
</dbReference>
<keyword evidence="3" id="KW-0808">Transferase</keyword>
<evidence type="ECO:0000256" key="3">
    <source>
        <dbReference type="ARBA" id="ARBA00022679"/>
    </source>
</evidence>
<reference evidence="10" key="1">
    <citation type="submission" date="2020-11" db="EMBL/GenBank/DDBJ databases">
        <authorList>
            <consortium name="DOE Joint Genome Institute"/>
            <person name="Ahrendt S."/>
            <person name="Riley R."/>
            <person name="Andreopoulos W."/>
            <person name="LaButti K."/>
            <person name="Pangilinan J."/>
            <person name="Ruiz-duenas F.J."/>
            <person name="Barrasa J.M."/>
            <person name="Sanchez-Garcia M."/>
            <person name="Camarero S."/>
            <person name="Miyauchi S."/>
            <person name="Serrano A."/>
            <person name="Linde D."/>
            <person name="Babiker R."/>
            <person name="Drula E."/>
            <person name="Ayuso-Fernandez I."/>
            <person name="Pacheco R."/>
            <person name="Padilla G."/>
            <person name="Ferreira P."/>
            <person name="Barriuso J."/>
            <person name="Kellner H."/>
            <person name="Castanera R."/>
            <person name="Alfaro M."/>
            <person name="Ramirez L."/>
            <person name="Pisabarro A.G."/>
            <person name="Kuo A."/>
            <person name="Tritt A."/>
            <person name="Lipzen A."/>
            <person name="He G."/>
            <person name="Yan M."/>
            <person name="Ng V."/>
            <person name="Cullen D."/>
            <person name="Martin F."/>
            <person name="Rosso M.-N."/>
            <person name="Henrissat B."/>
            <person name="Hibbett D."/>
            <person name="Martinez A.T."/>
            <person name="Grigoriev I.V."/>
        </authorList>
    </citation>
    <scope>NUCLEOTIDE SEQUENCE</scope>
    <source>
        <strain evidence="10">AH 44721</strain>
    </source>
</reference>
<gene>
    <name evidence="10" type="ORF">CPB84DRAFT_1773368</name>
</gene>
<evidence type="ECO:0000313" key="10">
    <source>
        <dbReference type="EMBL" id="KAF8904088.1"/>
    </source>
</evidence>
<dbReference type="Gene3D" id="1.20.120.1750">
    <property type="match status" value="1"/>
</dbReference>
<keyword evidence="7" id="KW-0833">Ubl conjugation pathway</keyword>
<keyword evidence="6" id="KW-0863">Zinc-finger</keyword>
<dbReference type="Pfam" id="PF22191">
    <property type="entry name" value="IBR_1"/>
    <property type="match status" value="1"/>
</dbReference>
<keyword evidence="4" id="KW-0479">Metal-binding</keyword>
<keyword evidence="11" id="KW-1185">Reference proteome</keyword>
<comment type="caution">
    <text evidence="10">The sequence shown here is derived from an EMBL/GenBank/DDBJ whole genome shotgun (WGS) entry which is preliminary data.</text>
</comment>
<keyword evidence="5" id="KW-0677">Repeat</keyword>
<evidence type="ECO:0000256" key="1">
    <source>
        <dbReference type="ARBA" id="ARBA00001798"/>
    </source>
</evidence>
<proteinExistence type="predicted"/>
<protein>
    <recommendedName>
        <fullName evidence="2">RBR-type E3 ubiquitin transferase</fullName>
        <ecNumber evidence="2">2.3.2.31</ecNumber>
    </recommendedName>
</protein>
<evidence type="ECO:0000256" key="7">
    <source>
        <dbReference type="ARBA" id="ARBA00022786"/>
    </source>
</evidence>
<accession>A0A9P5TQQ8</accession>
<dbReference type="Pfam" id="PF01485">
    <property type="entry name" value="IBR"/>
    <property type="match status" value="1"/>
</dbReference>
<evidence type="ECO:0000256" key="6">
    <source>
        <dbReference type="ARBA" id="ARBA00022771"/>
    </source>
</evidence>
<dbReference type="InterPro" id="IPR002867">
    <property type="entry name" value="IBR_dom"/>
</dbReference>